<dbReference type="GO" id="GO:0000049">
    <property type="term" value="F:tRNA binding"/>
    <property type="evidence" value="ECO:0007669"/>
    <property type="project" value="TreeGrafter"/>
</dbReference>
<dbReference type="GO" id="GO:0003725">
    <property type="term" value="F:double-stranded RNA binding"/>
    <property type="evidence" value="ECO:0007669"/>
    <property type="project" value="InterPro"/>
</dbReference>
<organism evidence="13">
    <name type="scientific">Leptotrichia alba</name>
    <dbReference type="NCBI Taxonomy" id="3239304"/>
    <lineage>
        <taxon>Bacteria</taxon>
        <taxon>Fusobacteriati</taxon>
        <taxon>Fusobacteriota</taxon>
        <taxon>Fusobacteriia</taxon>
        <taxon>Fusobacteriales</taxon>
        <taxon>Leptotrichiaceae</taxon>
        <taxon>Leptotrichia</taxon>
    </lineage>
</organism>
<dbReference type="InterPro" id="IPR017945">
    <property type="entry name" value="DHBP_synth_RibB-like_a/b_dom"/>
</dbReference>
<evidence type="ECO:0000256" key="5">
    <source>
        <dbReference type="ARBA" id="ARBA00022679"/>
    </source>
</evidence>
<sequence>MKKNLENSKLKNEIQNAVIALKNGGVAVFPTDTVYGIGTLPKKKFVEKIYKIKKRDFSKKIIALISNRKILSNLINETSENMDKISNILKKYWPGELTVIFRANQNFTKKFDKDMQTIGIRIPKNKIALEIIENSGGVILTTSANISGENSVTKFENLNENLLKNVDVAISDESIENFEKINNKLTGKPSTIIKYENGKLILLREGNISFEEILKEFQI</sequence>
<dbReference type="GO" id="GO:0006450">
    <property type="term" value="P:regulation of translational fidelity"/>
    <property type="evidence" value="ECO:0007669"/>
    <property type="project" value="TreeGrafter"/>
</dbReference>
<dbReference type="Pfam" id="PF01300">
    <property type="entry name" value="Sua5_yciO_yrdC"/>
    <property type="match status" value="1"/>
</dbReference>
<evidence type="ECO:0000259" key="12">
    <source>
        <dbReference type="PROSITE" id="PS51163"/>
    </source>
</evidence>
<dbReference type="PROSITE" id="PS51163">
    <property type="entry name" value="YRDC"/>
    <property type="match status" value="1"/>
</dbReference>
<evidence type="ECO:0000256" key="9">
    <source>
        <dbReference type="ARBA" id="ARBA00022840"/>
    </source>
</evidence>
<gene>
    <name evidence="13" type="ORF">AB8B28_02140</name>
</gene>
<dbReference type="PANTHER" id="PTHR17490:SF16">
    <property type="entry name" value="THREONYLCARBAMOYL-AMP SYNTHASE"/>
    <property type="match status" value="1"/>
</dbReference>
<dbReference type="RefSeq" id="WP_369716520.1">
    <property type="nucleotide sequence ID" value="NZ_CP165647.1"/>
</dbReference>
<dbReference type="InterPro" id="IPR050156">
    <property type="entry name" value="TC-AMP_synthase_SUA5"/>
</dbReference>
<comment type="similarity">
    <text evidence="2">Belongs to the SUA5 family.</text>
</comment>
<evidence type="ECO:0000256" key="6">
    <source>
        <dbReference type="ARBA" id="ARBA00022694"/>
    </source>
</evidence>
<feature type="domain" description="YrdC-like" evidence="12">
    <location>
        <begin position="11"/>
        <end position="208"/>
    </location>
</feature>
<evidence type="ECO:0000256" key="3">
    <source>
        <dbReference type="ARBA" id="ARBA00012584"/>
    </source>
</evidence>
<dbReference type="AlphaFoldDB" id="A0AB39V5U1"/>
<evidence type="ECO:0000256" key="2">
    <source>
        <dbReference type="ARBA" id="ARBA00007663"/>
    </source>
</evidence>
<evidence type="ECO:0000256" key="8">
    <source>
        <dbReference type="ARBA" id="ARBA00022741"/>
    </source>
</evidence>
<evidence type="ECO:0000256" key="1">
    <source>
        <dbReference type="ARBA" id="ARBA00004496"/>
    </source>
</evidence>
<dbReference type="GO" id="GO:0008033">
    <property type="term" value="P:tRNA processing"/>
    <property type="evidence" value="ECO:0007669"/>
    <property type="project" value="UniProtKB-KW"/>
</dbReference>
<dbReference type="GO" id="GO:0005737">
    <property type="term" value="C:cytoplasm"/>
    <property type="evidence" value="ECO:0007669"/>
    <property type="project" value="UniProtKB-SubCell"/>
</dbReference>
<keyword evidence="5 13" id="KW-0808">Transferase</keyword>
<dbReference type="Gene3D" id="3.90.870.10">
    <property type="entry name" value="DHBP synthase"/>
    <property type="match status" value="1"/>
</dbReference>
<dbReference type="EMBL" id="CP165647">
    <property type="protein sequence ID" value="XDU62688.1"/>
    <property type="molecule type" value="Genomic_DNA"/>
</dbReference>
<accession>A0AB39V5U1</accession>
<evidence type="ECO:0000256" key="11">
    <source>
        <dbReference type="ARBA" id="ARBA00048366"/>
    </source>
</evidence>
<comment type="subcellular location">
    <subcellularLocation>
        <location evidence="1">Cytoplasm</location>
    </subcellularLocation>
</comment>
<dbReference type="KEGG" id="lala:AB8B28_02140"/>
<reference evidence="13" key="1">
    <citation type="submission" date="2024-07" db="EMBL/GenBank/DDBJ databases">
        <authorList>
            <person name="Li X.-J."/>
            <person name="Wang X."/>
        </authorList>
    </citation>
    <scope>NUCLEOTIDE SEQUENCE</scope>
    <source>
        <strain evidence="13">HSP-536</strain>
    </source>
</reference>
<evidence type="ECO:0000256" key="7">
    <source>
        <dbReference type="ARBA" id="ARBA00022695"/>
    </source>
</evidence>
<proteinExistence type="inferred from homology"/>
<evidence type="ECO:0000313" key="13">
    <source>
        <dbReference type="EMBL" id="XDU62688.1"/>
    </source>
</evidence>
<dbReference type="PANTHER" id="PTHR17490">
    <property type="entry name" value="SUA5"/>
    <property type="match status" value="1"/>
</dbReference>
<evidence type="ECO:0000256" key="10">
    <source>
        <dbReference type="ARBA" id="ARBA00029774"/>
    </source>
</evidence>
<dbReference type="EC" id="2.7.7.87" evidence="3"/>
<dbReference type="GO" id="GO:0061710">
    <property type="term" value="F:L-threonylcarbamoyladenylate synthase"/>
    <property type="evidence" value="ECO:0007669"/>
    <property type="project" value="UniProtKB-EC"/>
</dbReference>
<keyword evidence="7 13" id="KW-0548">Nucleotidyltransferase</keyword>
<keyword evidence="4" id="KW-0963">Cytoplasm</keyword>
<name>A0AB39V5U1_9FUSO</name>
<dbReference type="GO" id="GO:0005524">
    <property type="term" value="F:ATP binding"/>
    <property type="evidence" value="ECO:0007669"/>
    <property type="project" value="UniProtKB-KW"/>
</dbReference>
<dbReference type="SUPFAM" id="SSF55821">
    <property type="entry name" value="YrdC/RibB"/>
    <property type="match status" value="1"/>
</dbReference>
<evidence type="ECO:0000256" key="4">
    <source>
        <dbReference type="ARBA" id="ARBA00022490"/>
    </source>
</evidence>
<comment type="catalytic activity">
    <reaction evidence="11">
        <text>L-threonine + hydrogencarbonate + ATP = L-threonylcarbamoyladenylate + diphosphate + H2O</text>
        <dbReference type="Rhea" id="RHEA:36407"/>
        <dbReference type="ChEBI" id="CHEBI:15377"/>
        <dbReference type="ChEBI" id="CHEBI:17544"/>
        <dbReference type="ChEBI" id="CHEBI:30616"/>
        <dbReference type="ChEBI" id="CHEBI:33019"/>
        <dbReference type="ChEBI" id="CHEBI:57926"/>
        <dbReference type="ChEBI" id="CHEBI:73682"/>
        <dbReference type="EC" id="2.7.7.87"/>
    </reaction>
</comment>
<protein>
    <recommendedName>
        <fullName evidence="10">L-threonylcarbamoyladenylate synthase</fullName>
        <ecNumber evidence="3">2.7.7.87</ecNumber>
    </recommendedName>
    <alternativeName>
        <fullName evidence="10">L-threonylcarbamoyladenylate synthase</fullName>
    </alternativeName>
</protein>
<keyword evidence="9" id="KW-0067">ATP-binding</keyword>
<keyword evidence="8" id="KW-0547">Nucleotide-binding</keyword>
<keyword evidence="6" id="KW-0819">tRNA processing</keyword>
<dbReference type="NCBIfam" id="TIGR00057">
    <property type="entry name" value="L-threonylcarbamoyladenylate synthase"/>
    <property type="match status" value="1"/>
</dbReference>
<dbReference type="InterPro" id="IPR006070">
    <property type="entry name" value="Sua5-like_dom"/>
</dbReference>